<dbReference type="InterPro" id="IPR013783">
    <property type="entry name" value="Ig-like_fold"/>
</dbReference>
<dbReference type="SUPFAM" id="SSF48726">
    <property type="entry name" value="Immunoglobulin"/>
    <property type="match status" value="1"/>
</dbReference>
<dbReference type="SMART" id="SM00409">
    <property type="entry name" value="IG"/>
    <property type="match status" value="1"/>
</dbReference>
<dbReference type="InterPro" id="IPR003599">
    <property type="entry name" value="Ig_sub"/>
</dbReference>
<feature type="region of interest" description="Disordered" evidence="1">
    <location>
        <begin position="1"/>
        <end position="35"/>
    </location>
</feature>
<dbReference type="EMBL" id="JACTAM010000008">
    <property type="protein sequence ID" value="KAI2661602.1"/>
    <property type="molecule type" value="Genomic_DNA"/>
</dbReference>
<dbReference type="PROSITE" id="PS50835">
    <property type="entry name" value="IG_LIKE"/>
    <property type="match status" value="1"/>
</dbReference>
<evidence type="ECO:0000259" key="2">
    <source>
        <dbReference type="PROSITE" id="PS50835"/>
    </source>
</evidence>
<dbReference type="PANTHER" id="PTHR15193">
    <property type="entry name" value="CD83 ANTIGEN"/>
    <property type="match status" value="1"/>
</dbReference>
<name>A0ABQ8MH21_LABRO</name>
<dbReference type="CDD" id="cd00096">
    <property type="entry name" value="Ig"/>
    <property type="match status" value="1"/>
</dbReference>
<comment type="caution">
    <text evidence="3">The sequence shown here is derived from an EMBL/GenBank/DDBJ whole genome shotgun (WGS) entry which is preliminary data.</text>
</comment>
<gene>
    <name evidence="3" type="ORF">H4Q32_007238</name>
</gene>
<dbReference type="Proteomes" id="UP000830375">
    <property type="component" value="Unassembled WGS sequence"/>
</dbReference>
<dbReference type="Gene3D" id="2.60.40.10">
    <property type="entry name" value="Immunoglobulins"/>
    <property type="match status" value="1"/>
</dbReference>
<evidence type="ECO:0000313" key="3">
    <source>
        <dbReference type="EMBL" id="KAI2661602.1"/>
    </source>
</evidence>
<dbReference type="InterPro" id="IPR036179">
    <property type="entry name" value="Ig-like_dom_sf"/>
</dbReference>
<dbReference type="Pfam" id="PF07679">
    <property type="entry name" value="I-set"/>
    <property type="match status" value="1"/>
</dbReference>
<accession>A0ABQ8MH21</accession>
<reference evidence="3 4" key="1">
    <citation type="submission" date="2022-01" db="EMBL/GenBank/DDBJ databases">
        <title>A high-quality chromosome-level genome assembly of rohu carp, Labeo rohita.</title>
        <authorList>
            <person name="Arick M.A. II"/>
            <person name="Hsu C.-Y."/>
            <person name="Magbanua Z."/>
            <person name="Pechanova O."/>
            <person name="Grover C."/>
            <person name="Miller E."/>
            <person name="Thrash A."/>
            <person name="Ezzel L."/>
            <person name="Alam S."/>
            <person name="Benzie J."/>
            <person name="Hamilton M."/>
            <person name="Karsi A."/>
            <person name="Lawrence M.L."/>
            <person name="Peterson D.G."/>
        </authorList>
    </citation>
    <scope>NUCLEOTIDE SEQUENCE [LARGE SCALE GENOMIC DNA]</scope>
    <source>
        <strain evidence="4">BAU-BD-2019</strain>
        <tissue evidence="3">Blood</tissue>
    </source>
</reference>
<protein>
    <submittedName>
        <fullName evidence="3">Protein sidekick-1</fullName>
    </submittedName>
</protein>
<evidence type="ECO:0000313" key="4">
    <source>
        <dbReference type="Proteomes" id="UP000830375"/>
    </source>
</evidence>
<evidence type="ECO:0000256" key="1">
    <source>
        <dbReference type="SAM" id="MobiDB-lite"/>
    </source>
</evidence>
<dbReference type="InterPro" id="IPR013098">
    <property type="entry name" value="Ig_I-set"/>
</dbReference>
<feature type="domain" description="Ig-like" evidence="2">
    <location>
        <begin position="83"/>
        <end position="193"/>
    </location>
</feature>
<organism evidence="3 4">
    <name type="scientific">Labeo rohita</name>
    <name type="common">Indian major carp</name>
    <name type="synonym">Cyprinus rohita</name>
    <dbReference type="NCBI Taxonomy" id="84645"/>
    <lineage>
        <taxon>Eukaryota</taxon>
        <taxon>Metazoa</taxon>
        <taxon>Chordata</taxon>
        <taxon>Craniata</taxon>
        <taxon>Vertebrata</taxon>
        <taxon>Euteleostomi</taxon>
        <taxon>Actinopterygii</taxon>
        <taxon>Neopterygii</taxon>
        <taxon>Teleostei</taxon>
        <taxon>Ostariophysi</taxon>
        <taxon>Cypriniformes</taxon>
        <taxon>Cyprinidae</taxon>
        <taxon>Labeoninae</taxon>
        <taxon>Labeonini</taxon>
        <taxon>Labeo</taxon>
    </lineage>
</organism>
<dbReference type="PANTHER" id="PTHR15193:SF1">
    <property type="entry name" value="CD83 ANTIGEN"/>
    <property type="match status" value="1"/>
</dbReference>
<dbReference type="InterPro" id="IPR007110">
    <property type="entry name" value="Ig-like_dom"/>
</dbReference>
<proteinExistence type="predicted"/>
<sequence length="275" mass="31330">MKNNRMEESMSYGQLRAGGSLRPEREERRGLSSGLRKSKSTINHFHRRLIYCHGRAGLWLCDSAICDCKWDSKENKHFKRARQKLLLFAMAALHCGVSEDIEVIKGNCNDDISLPCKATNRTKTYRYIMWYKTEKLPIIKRKNNNYTHYNFTSISLRDKETLVLHKVQPSDSGKYRCYLAAEVGGQNDESFIELNISECVSTVYPITTIPATADPCPAVEELTVPWAVIGLSLISVAKIILCIVTVEVCDRVIFRTVRRKQDVSGSKTGRSSWKD</sequence>
<keyword evidence="4" id="KW-1185">Reference proteome</keyword>